<feature type="transmembrane region" description="Helical" evidence="1">
    <location>
        <begin position="152"/>
        <end position="171"/>
    </location>
</feature>
<dbReference type="EMBL" id="CP001365">
    <property type="protein sequence ID" value="ACM57037.1"/>
    <property type="molecule type" value="Genomic_DNA"/>
</dbReference>
<gene>
    <name evidence="2" type="ordered locus">Hlac_1449</name>
</gene>
<keyword evidence="1" id="KW-0812">Transmembrane</keyword>
<dbReference type="GO" id="GO:0016787">
    <property type="term" value="F:hydrolase activity"/>
    <property type="evidence" value="ECO:0007669"/>
    <property type="project" value="UniProtKB-KW"/>
</dbReference>
<dbReference type="eggNOG" id="arCOG01744">
    <property type="taxonomic scope" value="Archaea"/>
</dbReference>
<evidence type="ECO:0000313" key="2">
    <source>
        <dbReference type="EMBL" id="ACM57037.1"/>
    </source>
</evidence>
<feature type="transmembrane region" description="Helical" evidence="1">
    <location>
        <begin position="60"/>
        <end position="79"/>
    </location>
</feature>
<evidence type="ECO:0000313" key="3">
    <source>
        <dbReference type="Proteomes" id="UP000000740"/>
    </source>
</evidence>
<dbReference type="RefSeq" id="WP_015910179.1">
    <property type="nucleotide sequence ID" value="NC_012029.1"/>
</dbReference>
<organism evidence="2 3">
    <name type="scientific">Halorubrum lacusprofundi (strain ATCC 49239 / DSM 5036 / JCM 8891 / ACAM 34)</name>
    <dbReference type="NCBI Taxonomy" id="416348"/>
    <lineage>
        <taxon>Archaea</taxon>
        <taxon>Methanobacteriati</taxon>
        <taxon>Methanobacteriota</taxon>
        <taxon>Stenosarchaea group</taxon>
        <taxon>Halobacteria</taxon>
        <taxon>Halobacteriales</taxon>
        <taxon>Haloferacaceae</taxon>
        <taxon>Halorubrum</taxon>
    </lineage>
</organism>
<keyword evidence="1" id="KW-0472">Membrane</keyword>
<proteinExistence type="predicted"/>
<reference evidence="2 3" key="1">
    <citation type="journal article" date="2016" name="Stand. Genomic Sci.">
        <title>Complete genome sequence of the Antarctic Halorubrum lacusprofundi type strain ACAM 34.</title>
        <authorList>
            <person name="Anderson I.J."/>
            <person name="DasSarma P."/>
            <person name="Lucas S."/>
            <person name="Copeland A."/>
            <person name="Lapidus A."/>
            <person name="Del Rio T.G."/>
            <person name="Tice H."/>
            <person name="Dalin E."/>
            <person name="Bruce D.C."/>
            <person name="Goodwin L."/>
            <person name="Pitluck S."/>
            <person name="Sims D."/>
            <person name="Brettin T.S."/>
            <person name="Detter J.C."/>
            <person name="Han C.S."/>
            <person name="Larimer F."/>
            <person name="Hauser L."/>
            <person name="Land M."/>
            <person name="Ivanova N."/>
            <person name="Richardson P."/>
            <person name="Cavicchioli R."/>
            <person name="DasSarma S."/>
            <person name="Woese C.R."/>
            <person name="Kyrpides N.C."/>
        </authorList>
    </citation>
    <scope>NUCLEOTIDE SEQUENCE [LARGE SCALE GENOMIC DNA]</scope>
    <source>
        <strain evidence="3">ATCC 49239 / DSM 5036 / JCM 8891 / ACAM 34</strain>
    </source>
</reference>
<keyword evidence="2" id="KW-0378">Hydrolase</keyword>
<dbReference type="Proteomes" id="UP000000740">
    <property type="component" value="Chromosome 1"/>
</dbReference>
<sequence>MVDVTGHLGMALLWLAPAWFLLDYRKTAWTFVVSGVLFGMLPDIDLVLEGIFPTVKHHGVFHTILAVTLIAAVIGPVVGKVVEAIAGGTDWLSPEAAARSVRFGFLAVWIPGLAHVFADMLSAPDLADSIEPLWPIYQGSIGVDLVWYNNPVVNLGLLVAGVVVNVGLYLYTGDRSPTE</sequence>
<feature type="transmembrane region" description="Helical" evidence="1">
    <location>
        <begin position="6"/>
        <end position="22"/>
    </location>
</feature>
<dbReference type="HOGENOM" id="CLU_093715_0_0_2"/>
<keyword evidence="3" id="KW-1185">Reference proteome</keyword>
<evidence type="ECO:0000256" key="1">
    <source>
        <dbReference type="SAM" id="Phobius"/>
    </source>
</evidence>
<dbReference type="KEGG" id="hla:Hlac_1449"/>
<dbReference type="AlphaFoldDB" id="B9LNU9"/>
<dbReference type="GeneID" id="7400276"/>
<feature type="transmembrane region" description="Helical" evidence="1">
    <location>
        <begin position="29"/>
        <end position="48"/>
    </location>
</feature>
<dbReference type="InterPro" id="IPR007404">
    <property type="entry name" value="YdjM-like"/>
</dbReference>
<protein>
    <submittedName>
        <fullName evidence="2">Membrane-bound metal-dependent hydrolase</fullName>
    </submittedName>
</protein>
<feature type="transmembrane region" description="Helical" evidence="1">
    <location>
        <begin position="100"/>
        <end position="118"/>
    </location>
</feature>
<name>B9LNU9_HALLT</name>
<dbReference type="Pfam" id="PF04307">
    <property type="entry name" value="YdjM"/>
    <property type="match status" value="1"/>
</dbReference>
<keyword evidence="1" id="KW-1133">Transmembrane helix</keyword>
<accession>B9LNU9</accession>